<name>A0A0A9BGU9_ARUDO</name>
<dbReference type="AlphaFoldDB" id="A0A0A9BGU9"/>
<reference evidence="1" key="1">
    <citation type="submission" date="2014-09" db="EMBL/GenBank/DDBJ databases">
        <authorList>
            <person name="Magalhaes I.L.F."/>
            <person name="Oliveira U."/>
            <person name="Santos F.R."/>
            <person name="Vidigal T.H.D.A."/>
            <person name="Brescovit A.D."/>
            <person name="Santos A.J."/>
        </authorList>
    </citation>
    <scope>NUCLEOTIDE SEQUENCE</scope>
    <source>
        <tissue evidence="1">Shoot tissue taken approximately 20 cm above the soil surface</tissue>
    </source>
</reference>
<accession>A0A0A9BGU9</accession>
<sequence>MFLHMTEGAARFDWLRRKYNVKYGR</sequence>
<dbReference type="EMBL" id="GBRH01235339">
    <property type="protein sequence ID" value="JAD62556.1"/>
    <property type="molecule type" value="Transcribed_RNA"/>
</dbReference>
<organism evidence="1">
    <name type="scientific">Arundo donax</name>
    <name type="common">Giant reed</name>
    <name type="synonym">Donax arundinaceus</name>
    <dbReference type="NCBI Taxonomy" id="35708"/>
    <lineage>
        <taxon>Eukaryota</taxon>
        <taxon>Viridiplantae</taxon>
        <taxon>Streptophyta</taxon>
        <taxon>Embryophyta</taxon>
        <taxon>Tracheophyta</taxon>
        <taxon>Spermatophyta</taxon>
        <taxon>Magnoliopsida</taxon>
        <taxon>Liliopsida</taxon>
        <taxon>Poales</taxon>
        <taxon>Poaceae</taxon>
        <taxon>PACMAD clade</taxon>
        <taxon>Arundinoideae</taxon>
        <taxon>Arundineae</taxon>
        <taxon>Arundo</taxon>
    </lineage>
</organism>
<protein>
    <submittedName>
        <fullName evidence="1">Uncharacterized protein</fullName>
    </submittedName>
</protein>
<reference evidence="1" key="2">
    <citation type="journal article" date="2015" name="Data Brief">
        <title>Shoot transcriptome of the giant reed, Arundo donax.</title>
        <authorList>
            <person name="Barrero R.A."/>
            <person name="Guerrero F.D."/>
            <person name="Moolhuijzen P."/>
            <person name="Goolsby J.A."/>
            <person name="Tidwell J."/>
            <person name="Bellgard S.E."/>
            <person name="Bellgard M.I."/>
        </authorList>
    </citation>
    <scope>NUCLEOTIDE SEQUENCE</scope>
    <source>
        <tissue evidence="1">Shoot tissue taken approximately 20 cm above the soil surface</tissue>
    </source>
</reference>
<evidence type="ECO:0000313" key="1">
    <source>
        <dbReference type="EMBL" id="JAD62556.1"/>
    </source>
</evidence>
<proteinExistence type="predicted"/>